<dbReference type="OrthoDB" id="2895259at2759"/>
<organism evidence="2">
    <name type="scientific">Serpula lacrymans var. lacrymans (strain S7.3)</name>
    <name type="common">Dry rot fungus</name>
    <dbReference type="NCBI Taxonomy" id="936435"/>
    <lineage>
        <taxon>Eukaryota</taxon>
        <taxon>Fungi</taxon>
        <taxon>Dikarya</taxon>
        <taxon>Basidiomycota</taxon>
        <taxon>Agaricomycotina</taxon>
        <taxon>Agaricomycetes</taxon>
        <taxon>Agaricomycetidae</taxon>
        <taxon>Boletales</taxon>
        <taxon>Coniophorineae</taxon>
        <taxon>Serpulaceae</taxon>
        <taxon>Serpula</taxon>
    </lineage>
</organism>
<dbReference type="InParanoid" id="F8Q0V4"/>
<name>F8Q0V4_SERL3</name>
<evidence type="ECO:0008006" key="3">
    <source>
        <dbReference type="Google" id="ProtNLM"/>
    </source>
</evidence>
<dbReference type="EMBL" id="GL945481">
    <property type="protein sequence ID" value="EGN97932.1"/>
    <property type="molecule type" value="Genomic_DNA"/>
</dbReference>
<sequence length="167" mass="19628">MKFKNFIEHISLHFEEDPEYFRDEKKKIAFVLLYMKEGTAMLVDKLYVSGLPPSRYEEWRKLLLNYNQIWREREKEKKGYFGLTEKAGTRKDDRGGKKAYSGTKDRTGTVYSGARQPMEIDEARYRKEGLCFTCRVKGHIGKFCKVDLRAMIAALSKEECEALKLDF</sequence>
<gene>
    <name evidence="1" type="ORF">SERLA73DRAFT_153179</name>
</gene>
<keyword evidence="2" id="KW-1185">Reference proteome</keyword>
<dbReference type="Proteomes" id="UP000008063">
    <property type="component" value="Unassembled WGS sequence"/>
</dbReference>
<accession>F8Q0V4</accession>
<dbReference type="HOGENOM" id="CLU_086447_1_0_1"/>
<evidence type="ECO:0000313" key="2">
    <source>
        <dbReference type="Proteomes" id="UP000008063"/>
    </source>
</evidence>
<reference evidence="2" key="1">
    <citation type="journal article" date="2011" name="Science">
        <title>The plant cell wall-decomposing machinery underlies the functional diversity of forest fungi.</title>
        <authorList>
            <person name="Eastwood D.C."/>
            <person name="Floudas D."/>
            <person name="Binder M."/>
            <person name="Majcherczyk A."/>
            <person name="Schneider P."/>
            <person name="Aerts A."/>
            <person name="Asiegbu F.O."/>
            <person name="Baker S.E."/>
            <person name="Barry K."/>
            <person name="Bendiksby M."/>
            <person name="Blumentritt M."/>
            <person name="Coutinho P.M."/>
            <person name="Cullen D."/>
            <person name="de Vries R.P."/>
            <person name="Gathman A."/>
            <person name="Goodell B."/>
            <person name="Henrissat B."/>
            <person name="Ihrmark K."/>
            <person name="Kauserud H."/>
            <person name="Kohler A."/>
            <person name="LaButti K."/>
            <person name="Lapidus A."/>
            <person name="Lavin J.L."/>
            <person name="Lee Y.-H."/>
            <person name="Lindquist E."/>
            <person name="Lilly W."/>
            <person name="Lucas S."/>
            <person name="Morin E."/>
            <person name="Murat C."/>
            <person name="Oguiza J.A."/>
            <person name="Park J."/>
            <person name="Pisabarro A.G."/>
            <person name="Riley R."/>
            <person name="Rosling A."/>
            <person name="Salamov A."/>
            <person name="Schmidt O."/>
            <person name="Schmutz J."/>
            <person name="Skrede I."/>
            <person name="Stenlid J."/>
            <person name="Wiebenga A."/>
            <person name="Xie X."/>
            <person name="Kuees U."/>
            <person name="Hibbett D.S."/>
            <person name="Hoffmeister D."/>
            <person name="Hoegberg N."/>
            <person name="Martin F."/>
            <person name="Grigoriev I.V."/>
            <person name="Watkinson S.C."/>
        </authorList>
    </citation>
    <scope>NUCLEOTIDE SEQUENCE [LARGE SCALE GENOMIC DNA]</scope>
    <source>
        <strain evidence="2">strain S7.3</strain>
    </source>
</reference>
<evidence type="ECO:0000313" key="1">
    <source>
        <dbReference type="EMBL" id="EGN97932.1"/>
    </source>
</evidence>
<dbReference type="AlphaFoldDB" id="F8Q0V4"/>
<proteinExistence type="predicted"/>
<protein>
    <recommendedName>
        <fullName evidence="3">CCHC-type domain-containing protein</fullName>
    </recommendedName>
</protein>